<accession>A0A1F5IQW2</accession>
<name>A0A1F5IQW2_9BACT</name>
<keyword evidence="5 8" id="KW-0378">Hydrolase</keyword>
<feature type="binding site" evidence="7">
    <location>
        <position position="84"/>
    </location>
    <ligand>
        <name>Mg(2+)</name>
        <dbReference type="ChEBI" id="CHEBI:18420"/>
        <label>1</label>
        <note>catalytic</note>
    </ligand>
</feature>
<comment type="catalytic activity">
    <reaction evidence="1 8">
        <text>a myo-inositol phosphate + H2O = myo-inositol + phosphate</text>
        <dbReference type="Rhea" id="RHEA:24056"/>
        <dbReference type="ChEBI" id="CHEBI:15377"/>
        <dbReference type="ChEBI" id="CHEBI:17268"/>
        <dbReference type="ChEBI" id="CHEBI:43474"/>
        <dbReference type="ChEBI" id="CHEBI:84139"/>
        <dbReference type="EC" id="3.1.3.25"/>
    </reaction>
</comment>
<dbReference type="EC" id="3.1.3.25" evidence="8"/>
<dbReference type="InterPro" id="IPR020583">
    <property type="entry name" value="Inositol_monoP_metal-BS"/>
</dbReference>
<dbReference type="GO" id="GO:0006020">
    <property type="term" value="P:inositol metabolic process"/>
    <property type="evidence" value="ECO:0007669"/>
    <property type="project" value="TreeGrafter"/>
</dbReference>
<evidence type="ECO:0000313" key="9">
    <source>
        <dbReference type="EMBL" id="OGE18739.1"/>
    </source>
</evidence>
<dbReference type="Pfam" id="PF00459">
    <property type="entry name" value="Inositol_P"/>
    <property type="match status" value="1"/>
</dbReference>
<feature type="binding site" evidence="7">
    <location>
        <position position="87"/>
    </location>
    <ligand>
        <name>Mg(2+)</name>
        <dbReference type="ChEBI" id="CHEBI:18420"/>
        <label>1</label>
        <note>catalytic</note>
    </ligand>
</feature>
<dbReference type="SUPFAM" id="SSF56655">
    <property type="entry name" value="Carbohydrate phosphatase"/>
    <property type="match status" value="1"/>
</dbReference>
<gene>
    <name evidence="9" type="ORF">A2871_01860</name>
</gene>
<evidence type="ECO:0000256" key="3">
    <source>
        <dbReference type="ARBA" id="ARBA00009759"/>
    </source>
</evidence>
<evidence type="ECO:0000256" key="6">
    <source>
        <dbReference type="ARBA" id="ARBA00022842"/>
    </source>
</evidence>
<proteinExistence type="inferred from homology"/>
<dbReference type="AlphaFoldDB" id="A0A1F5IQW2"/>
<comment type="cofactor">
    <cofactor evidence="2 7 8">
        <name>Mg(2+)</name>
        <dbReference type="ChEBI" id="CHEBI:18420"/>
    </cofactor>
</comment>
<dbReference type="GO" id="GO:0046854">
    <property type="term" value="P:phosphatidylinositol phosphate biosynthetic process"/>
    <property type="evidence" value="ECO:0007669"/>
    <property type="project" value="InterPro"/>
</dbReference>
<dbReference type="PROSITE" id="PS00630">
    <property type="entry name" value="IMP_2"/>
    <property type="match status" value="1"/>
</dbReference>
<dbReference type="PANTHER" id="PTHR20854:SF4">
    <property type="entry name" value="INOSITOL-1-MONOPHOSPHATASE-RELATED"/>
    <property type="match status" value="1"/>
</dbReference>
<dbReference type="PROSITE" id="PS00629">
    <property type="entry name" value="IMP_1"/>
    <property type="match status" value="1"/>
</dbReference>
<protein>
    <recommendedName>
        <fullName evidence="8">Inositol-1-monophosphatase</fullName>
        <ecNumber evidence="8">3.1.3.25</ecNumber>
    </recommendedName>
</protein>
<dbReference type="GO" id="GO:0008934">
    <property type="term" value="F:inositol monophosphate 1-phosphatase activity"/>
    <property type="evidence" value="ECO:0007669"/>
    <property type="project" value="InterPro"/>
</dbReference>
<keyword evidence="4 7" id="KW-0479">Metal-binding</keyword>
<evidence type="ECO:0000256" key="8">
    <source>
        <dbReference type="RuleBase" id="RU364068"/>
    </source>
</evidence>
<organism evidence="9 10">
    <name type="scientific">Candidatus Daviesbacteria bacterium RIFCSPHIGHO2_01_FULL_41_23</name>
    <dbReference type="NCBI Taxonomy" id="1797764"/>
    <lineage>
        <taxon>Bacteria</taxon>
        <taxon>Candidatus Daviesiibacteriota</taxon>
    </lineage>
</organism>
<feature type="binding site" evidence="7">
    <location>
        <position position="68"/>
    </location>
    <ligand>
        <name>Mg(2+)</name>
        <dbReference type="ChEBI" id="CHEBI:18420"/>
        <label>1</label>
        <note>catalytic</note>
    </ligand>
</feature>
<dbReference type="EMBL" id="MFCR01000010">
    <property type="protein sequence ID" value="OGE18739.1"/>
    <property type="molecule type" value="Genomic_DNA"/>
</dbReference>
<dbReference type="GO" id="GO:0007165">
    <property type="term" value="P:signal transduction"/>
    <property type="evidence" value="ECO:0007669"/>
    <property type="project" value="TreeGrafter"/>
</dbReference>
<dbReference type="PANTHER" id="PTHR20854">
    <property type="entry name" value="INOSITOL MONOPHOSPHATASE"/>
    <property type="match status" value="1"/>
</dbReference>
<feature type="binding site" evidence="7">
    <location>
        <position position="86"/>
    </location>
    <ligand>
        <name>Mg(2+)</name>
        <dbReference type="ChEBI" id="CHEBI:18420"/>
        <label>1</label>
        <note>catalytic</note>
    </ligand>
</feature>
<comment type="similarity">
    <text evidence="3 8">Belongs to the inositol monophosphatase superfamily.</text>
</comment>
<evidence type="ECO:0000256" key="5">
    <source>
        <dbReference type="ARBA" id="ARBA00022801"/>
    </source>
</evidence>
<dbReference type="InterPro" id="IPR020550">
    <property type="entry name" value="Inositol_monophosphatase_CS"/>
</dbReference>
<evidence type="ECO:0000313" key="10">
    <source>
        <dbReference type="Proteomes" id="UP000176336"/>
    </source>
</evidence>
<evidence type="ECO:0000256" key="1">
    <source>
        <dbReference type="ARBA" id="ARBA00001033"/>
    </source>
</evidence>
<evidence type="ECO:0000256" key="4">
    <source>
        <dbReference type="ARBA" id="ARBA00022723"/>
    </source>
</evidence>
<evidence type="ECO:0000256" key="7">
    <source>
        <dbReference type="PIRSR" id="PIRSR600760-2"/>
    </source>
</evidence>
<comment type="caution">
    <text evidence="9">The sequence shown here is derived from an EMBL/GenBank/DDBJ whole genome shotgun (WGS) entry which is preliminary data.</text>
</comment>
<dbReference type="InterPro" id="IPR033942">
    <property type="entry name" value="IMPase"/>
</dbReference>
<sequence length="259" mass="28457">MEESFLKIAKQAALEAGKVIQKYSGTNLNLRLKSEDNSDFVTKADFESEKIIVGILTKNFPSHNVIAEEKTQINKGSEYTWVIDPLDGTITFVHGIPYYSVSIGLLKDNKPVLGVSYIISFQQMFWAVKGKGAYLNGKKIHASTQDTLGAAVCGLDFGHKKRRPGKIKAYVDSLINKIAYPYSLGSSAASLALVGQGILDAYICQAWIWDFAAGVVIVKEAGGRVTDFEGNEPDWTKERLNIVASNGLIHDKILEELKP</sequence>
<reference evidence="9 10" key="1">
    <citation type="journal article" date="2016" name="Nat. Commun.">
        <title>Thousands of microbial genomes shed light on interconnected biogeochemical processes in an aquifer system.</title>
        <authorList>
            <person name="Anantharaman K."/>
            <person name="Brown C.T."/>
            <person name="Hug L.A."/>
            <person name="Sharon I."/>
            <person name="Castelle C.J."/>
            <person name="Probst A.J."/>
            <person name="Thomas B.C."/>
            <person name="Singh A."/>
            <person name="Wilkins M.J."/>
            <person name="Karaoz U."/>
            <person name="Brodie E.L."/>
            <person name="Williams K.H."/>
            <person name="Hubbard S.S."/>
            <person name="Banfield J.F."/>
        </authorList>
    </citation>
    <scope>NUCLEOTIDE SEQUENCE [LARGE SCALE GENOMIC DNA]</scope>
</reference>
<dbReference type="GO" id="GO:0046872">
    <property type="term" value="F:metal ion binding"/>
    <property type="evidence" value="ECO:0007669"/>
    <property type="project" value="UniProtKB-KW"/>
</dbReference>
<dbReference type="CDD" id="cd01639">
    <property type="entry name" value="IMPase"/>
    <property type="match status" value="1"/>
</dbReference>
<dbReference type="InterPro" id="IPR000760">
    <property type="entry name" value="Inositol_monophosphatase-like"/>
</dbReference>
<dbReference type="Proteomes" id="UP000176336">
    <property type="component" value="Unassembled WGS sequence"/>
</dbReference>
<dbReference type="Gene3D" id="3.40.190.80">
    <property type="match status" value="1"/>
</dbReference>
<dbReference type="FunFam" id="3.30.540.10:FF:000003">
    <property type="entry name" value="Inositol-1-monophosphatase"/>
    <property type="match status" value="1"/>
</dbReference>
<evidence type="ECO:0000256" key="2">
    <source>
        <dbReference type="ARBA" id="ARBA00001946"/>
    </source>
</evidence>
<keyword evidence="6 7" id="KW-0460">Magnesium</keyword>
<feature type="binding site" evidence="7">
    <location>
        <position position="210"/>
    </location>
    <ligand>
        <name>Mg(2+)</name>
        <dbReference type="ChEBI" id="CHEBI:18420"/>
        <label>1</label>
        <note>catalytic</note>
    </ligand>
</feature>
<dbReference type="PRINTS" id="PR00377">
    <property type="entry name" value="IMPHPHTASES"/>
</dbReference>
<dbReference type="Gene3D" id="3.30.540.10">
    <property type="entry name" value="Fructose-1,6-Bisphosphatase, subunit A, domain 1"/>
    <property type="match status" value="1"/>
</dbReference>